<accession>A0AAN0KFX0</accession>
<dbReference type="AlphaFoldDB" id="A0AAN0KFX0"/>
<evidence type="ECO:0000256" key="6">
    <source>
        <dbReference type="ARBA" id="ARBA00022723"/>
    </source>
</evidence>
<comment type="catalytic activity">
    <reaction evidence="10">
        <text>L-threonyl-[protein] + FAD = FMN-L-threonyl-[protein] + AMP + H(+)</text>
        <dbReference type="Rhea" id="RHEA:36847"/>
        <dbReference type="Rhea" id="RHEA-COMP:11060"/>
        <dbReference type="Rhea" id="RHEA-COMP:11061"/>
        <dbReference type="ChEBI" id="CHEBI:15378"/>
        <dbReference type="ChEBI" id="CHEBI:30013"/>
        <dbReference type="ChEBI" id="CHEBI:57692"/>
        <dbReference type="ChEBI" id="CHEBI:74257"/>
        <dbReference type="ChEBI" id="CHEBI:456215"/>
        <dbReference type="EC" id="2.7.1.180"/>
    </reaction>
</comment>
<organism evidence="11 12">
    <name type="scientific">Brooklawnia propionicigenes</name>
    <dbReference type="NCBI Taxonomy" id="3041175"/>
    <lineage>
        <taxon>Bacteria</taxon>
        <taxon>Bacillati</taxon>
        <taxon>Actinomycetota</taxon>
        <taxon>Actinomycetes</taxon>
        <taxon>Propionibacteriales</taxon>
        <taxon>Propionibacteriaceae</taxon>
        <taxon>Brooklawnia</taxon>
    </lineage>
</organism>
<reference evidence="11" key="1">
    <citation type="journal article" date="2024" name="Int. J. Syst. Evol. Microbiol.">
        <title>Brooklawnia propionicigenes sp. nov., a facultatively anaerobic, propionate-producing bacterium isolated from a methanogenic reactor treating waste from cattle farms.</title>
        <authorList>
            <person name="Akita Y."/>
            <person name="Ueki A."/>
            <person name="Tonouchi A."/>
            <person name="Sugawara Y."/>
            <person name="Honma S."/>
            <person name="Kaku N."/>
            <person name="Ueki K."/>
        </authorList>
    </citation>
    <scope>NUCLEOTIDE SEQUENCE</scope>
    <source>
        <strain evidence="11">SH051</strain>
    </source>
</reference>
<dbReference type="RefSeq" id="WP_286266373.1">
    <property type="nucleotide sequence ID" value="NZ_AP028056.1"/>
</dbReference>
<keyword evidence="6" id="KW-0479">Metal-binding</keyword>
<dbReference type="InterPro" id="IPR003374">
    <property type="entry name" value="ApbE-like_sf"/>
</dbReference>
<proteinExistence type="predicted"/>
<keyword evidence="12" id="KW-1185">Reference proteome</keyword>
<evidence type="ECO:0000256" key="9">
    <source>
        <dbReference type="ARBA" id="ARBA00031306"/>
    </source>
</evidence>
<dbReference type="Pfam" id="PF02424">
    <property type="entry name" value="ApbE"/>
    <property type="match status" value="1"/>
</dbReference>
<dbReference type="PANTHER" id="PTHR30040:SF2">
    <property type="entry name" value="FAD:PROTEIN FMN TRANSFERASE"/>
    <property type="match status" value="1"/>
</dbReference>
<evidence type="ECO:0000256" key="3">
    <source>
        <dbReference type="ARBA" id="ARBA00016337"/>
    </source>
</evidence>
<evidence type="ECO:0000256" key="5">
    <source>
        <dbReference type="ARBA" id="ARBA00022679"/>
    </source>
</evidence>
<dbReference type="EC" id="2.7.1.180" evidence="2"/>
<dbReference type="EMBL" id="AP028056">
    <property type="protein sequence ID" value="BEH00735.1"/>
    <property type="molecule type" value="Genomic_DNA"/>
</dbReference>
<evidence type="ECO:0000256" key="2">
    <source>
        <dbReference type="ARBA" id="ARBA00011955"/>
    </source>
</evidence>
<sequence>MPEQWRFEAIGTRWEIETVRPLQPGERARITRLIDQFDREWSRFRSDSIVSRLAVSGGETAAPPDAAAMLDVFRELSAATRGAVNPLIGESLARRGYDASYSFVDTGPIAAPPDWTTALTWDDGLLRLAQPAVIDVGALGKGRLVDLISAAVSSITDGPIVVDASGDLAVRGGPVRIGLEDPRDPRRAVGIWDVTDAALCASAINRRTWGEGLHHVLDARTGRPVREVIATWALASDAMHADAAATALFFSGGAELAHDWGVDWVRMTHEGRLEWSPSTTAELFT</sequence>
<protein>
    <recommendedName>
        <fullName evidence="3">FAD:protein FMN transferase</fullName>
        <ecNumber evidence="2">2.7.1.180</ecNumber>
    </recommendedName>
    <alternativeName>
        <fullName evidence="9">Flavin transferase</fullName>
    </alternativeName>
</protein>
<dbReference type="InterPro" id="IPR024932">
    <property type="entry name" value="ApbE"/>
</dbReference>
<keyword evidence="5 11" id="KW-0808">Transferase</keyword>
<dbReference type="Gene3D" id="3.10.520.10">
    <property type="entry name" value="ApbE-like domains"/>
    <property type="match status" value="1"/>
</dbReference>
<comment type="cofactor">
    <cofactor evidence="1">
        <name>Mg(2+)</name>
        <dbReference type="ChEBI" id="CHEBI:18420"/>
    </cofactor>
</comment>
<evidence type="ECO:0000256" key="7">
    <source>
        <dbReference type="ARBA" id="ARBA00022827"/>
    </source>
</evidence>
<dbReference type="GO" id="GO:0046872">
    <property type="term" value="F:metal ion binding"/>
    <property type="evidence" value="ECO:0007669"/>
    <property type="project" value="UniProtKB-KW"/>
</dbReference>
<evidence type="ECO:0000256" key="4">
    <source>
        <dbReference type="ARBA" id="ARBA00022630"/>
    </source>
</evidence>
<name>A0AAN0KFX0_9ACTN</name>
<dbReference type="KEGG" id="broo:brsh051_00160"/>
<keyword evidence="8" id="KW-0460">Magnesium</keyword>
<dbReference type="SUPFAM" id="SSF143631">
    <property type="entry name" value="ApbE-like"/>
    <property type="match status" value="1"/>
</dbReference>
<evidence type="ECO:0000256" key="8">
    <source>
        <dbReference type="ARBA" id="ARBA00022842"/>
    </source>
</evidence>
<gene>
    <name evidence="11" type="ORF">brsh051_00160</name>
</gene>
<evidence type="ECO:0000313" key="12">
    <source>
        <dbReference type="Proteomes" id="UP001431656"/>
    </source>
</evidence>
<dbReference type="GO" id="GO:0016740">
    <property type="term" value="F:transferase activity"/>
    <property type="evidence" value="ECO:0007669"/>
    <property type="project" value="UniProtKB-KW"/>
</dbReference>
<dbReference type="PANTHER" id="PTHR30040">
    <property type="entry name" value="THIAMINE BIOSYNTHESIS LIPOPROTEIN APBE"/>
    <property type="match status" value="1"/>
</dbReference>
<dbReference type="Proteomes" id="UP001431656">
    <property type="component" value="Chromosome"/>
</dbReference>
<keyword evidence="7" id="KW-0274">FAD</keyword>
<evidence type="ECO:0000256" key="1">
    <source>
        <dbReference type="ARBA" id="ARBA00001946"/>
    </source>
</evidence>
<keyword evidence="4" id="KW-0285">Flavoprotein</keyword>
<evidence type="ECO:0000256" key="10">
    <source>
        <dbReference type="ARBA" id="ARBA00048540"/>
    </source>
</evidence>
<evidence type="ECO:0000313" key="11">
    <source>
        <dbReference type="EMBL" id="BEH00735.1"/>
    </source>
</evidence>